<protein>
    <submittedName>
        <fullName evidence="2">A-kinase anchor protein AKAP7</fullName>
    </submittedName>
</protein>
<proteinExistence type="predicted"/>
<keyword evidence="2" id="KW-0418">Kinase</keyword>
<dbReference type="AlphaFoldDB" id="A0A4R1S4Q6"/>
<keyword evidence="3" id="KW-1185">Reference proteome</keyword>
<evidence type="ECO:0000313" key="3">
    <source>
        <dbReference type="Proteomes" id="UP000295008"/>
    </source>
</evidence>
<dbReference type="Pfam" id="PF10469">
    <property type="entry name" value="AKAP7_NLS"/>
    <property type="match status" value="1"/>
</dbReference>
<dbReference type="GO" id="GO:0016301">
    <property type="term" value="F:kinase activity"/>
    <property type="evidence" value="ECO:0007669"/>
    <property type="project" value="UniProtKB-KW"/>
</dbReference>
<sequence>MDKNDRLTGDLETLYTTINLEGMEAIRSGQEKIDPHLNNLGQDKRLGLTLLITIKGEITQGFQFLTEEIQKIESEQYFYPETDLHITILDLISATESFEKNDAMIRESIKVVQNAMKGLSPFDVQFNGIIASNAAILVKGYDDGGLQKLRRRTRKTASEYGIILKERYQSISAHSTIVRFKKALKNREQLSAVLQQYHDFDMGVMKVNELELVVHDWYNRKKDSVRKLLWLNLAASAGICGEKN</sequence>
<keyword evidence="2" id="KW-0808">Transferase</keyword>
<dbReference type="Proteomes" id="UP000295008">
    <property type="component" value="Unassembled WGS sequence"/>
</dbReference>
<dbReference type="InterPro" id="IPR019510">
    <property type="entry name" value="AKAP7-like_phosphoesterase"/>
</dbReference>
<dbReference type="Gene3D" id="3.90.1140.10">
    <property type="entry name" value="Cyclic phosphodiesterase"/>
    <property type="match status" value="1"/>
</dbReference>
<evidence type="ECO:0000259" key="1">
    <source>
        <dbReference type="Pfam" id="PF10469"/>
    </source>
</evidence>
<dbReference type="RefSeq" id="WP_132013251.1">
    <property type="nucleotide sequence ID" value="NZ_SLUN01000004.1"/>
</dbReference>
<comment type="caution">
    <text evidence="2">The sequence shown here is derived from an EMBL/GenBank/DDBJ whole genome shotgun (WGS) entry which is preliminary data.</text>
</comment>
<reference evidence="2 3" key="1">
    <citation type="submission" date="2019-03" db="EMBL/GenBank/DDBJ databases">
        <title>Genomic Encyclopedia of Type Strains, Phase IV (KMG-IV): sequencing the most valuable type-strain genomes for metagenomic binning, comparative biology and taxonomic classification.</title>
        <authorList>
            <person name="Goeker M."/>
        </authorList>
    </citation>
    <scope>NUCLEOTIDE SEQUENCE [LARGE SCALE GENOMIC DNA]</scope>
    <source>
        <strain evidence="2 3">LX-B</strain>
    </source>
</reference>
<dbReference type="SUPFAM" id="SSF55144">
    <property type="entry name" value="LigT-like"/>
    <property type="match status" value="1"/>
</dbReference>
<gene>
    <name evidence="2" type="ORF">EDC14_1004203</name>
</gene>
<dbReference type="EMBL" id="SLUN01000004">
    <property type="protein sequence ID" value="TCL74265.1"/>
    <property type="molecule type" value="Genomic_DNA"/>
</dbReference>
<accession>A0A4R1S4Q6</accession>
<dbReference type="InterPro" id="IPR009097">
    <property type="entry name" value="Cyclic_Pdiesterase"/>
</dbReference>
<name>A0A4R1S4Q6_HYDET</name>
<dbReference type="OrthoDB" id="2326088at2"/>
<evidence type="ECO:0000313" key="2">
    <source>
        <dbReference type="EMBL" id="TCL74265.1"/>
    </source>
</evidence>
<feature type="domain" description="A-kinase anchor protein 7-like phosphoesterase" evidence="1">
    <location>
        <begin position="59"/>
        <end position="214"/>
    </location>
</feature>
<organism evidence="2 3">
    <name type="scientific">Hydrogenispora ethanolica</name>
    <dbReference type="NCBI Taxonomy" id="1082276"/>
    <lineage>
        <taxon>Bacteria</taxon>
        <taxon>Bacillati</taxon>
        <taxon>Bacillota</taxon>
        <taxon>Hydrogenispora</taxon>
    </lineage>
</organism>